<feature type="domain" description="DUF6900" evidence="1">
    <location>
        <begin position="5"/>
        <end position="56"/>
    </location>
</feature>
<dbReference type="Pfam" id="PF21841">
    <property type="entry name" value="DUF6900"/>
    <property type="match status" value="1"/>
</dbReference>
<proteinExistence type="predicted"/>
<dbReference type="RefSeq" id="WP_172355584.1">
    <property type="nucleotide sequence ID" value="NZ_BLLH01000002.1"/>
</dbReference>
<dbReference type="AlphaFoldDB" id="A0A6A0B6E2"/>
<keyword evidence="3" id="KW-1185">Reference proteome</keyword>
<evidence type="ECO:0000313" key="3">
    <source>
        <dbReference type="Proteomes" id="UP000475928"/>
    </source>
</evidence>
<gene>
    <name evidence="2" type="ORF">Hs20B_06410</name>
</gene>
<dbReference type="InterPro" id="IPR054195">
    <property type="entry name" value="DUF6900"/>
</dbReference>
<name>A0A6A0B6E2_9LACT</name>
<organism evidence="2 3">
    <name type="scientific">Pseudolactococcus insecticola</name>
    <dbReference type="NCBI Taxonomy" id="2709158"/>
    <lineage>
        <taxon>Bacteria</taxon>
        <taxon>Bacillati</taxon>
        <taxon>Bacillota</taxon>
        <taxon>Bacilli</taxon>
        <taxon>Lactobacillales</taxon>
        <taxon>Streptococcaceae</taxon>
        <taxon>Pseudolactococcus</taxon>
    </lineage>
</organism>
<accession>A0A6A0B6E2</accession>
<protein>
    <recommendedName>
        <fullName evidence="1">DUF6900 domain-containing protein</fullName>
    </recommendedName>
</protein>
<dbReference type="EMBL" id="BLLH01000002">
    <property type="protein sequence ID" value="GFH40243.1"/>
    <property type="molecule type" value="Genomic_DNA"/>
</dbReference>
<comment type="caution">
    <text evidence="2">The sequence shown here is derived from an EMBL/GenBank/DDBJ whole genome shotgun (WGS) entry which is preliminary data.</text>
</comment>
<sequence>MKKVSKRKIYNIAKPHIYELEERGDLQAHNSDSEDFLDVAVWSLEKALVAAYEQGKLDAQKAYEKEKKDELKN</sequence>
<evidence type="ECO:0000259" key="1">
    <source>
        <dbReference type="Pfam" id="PF21841"/>
    </source>
</evidence>
<reference evidence="2 3" key="1">
    <citation type="submission" date="2020-02" db="EMBL/GenBank/DDBJ databases">
        <title>Draft genome sequence of Lactococcus sp. Hs20B0-1.</title>
        <authorList>
            <person name="Noda S."/>
            <person name="Yuki M."/>
            <person name="Ohkuma M."/>
        </authorList>
    </citation>
    <scope>NUCLEOTIDE SEQUENCE [LARGE SCALE GENOMIC DNA]</scope>
    <source>
        <strain evidence="2 3">Hs20B0-1</strain>
    </source>
</reference>
<dbReference type="Proteomes" id="UP000475928">
    <property type="component" value="Unassembled WGS sequence"/>
</dbReference>
<evidence type="ECO:0000313" key="2">
    <source>
        <dbReference type="EMBL" id="GFH40243.1"/>
    </source>
</evidence>